<dbReference type="InterPro" id="IPR017105">
    <property type="entry name" value="AP3_complex_dsu"/>
</dbReference>
<dbReference type="FunFam" id="1.25.10.10:FF:000251">
    <property type="entry name" value="AP-3 complex subunit delta"/>
    <property type="match status" value="1"/>
</dbReference>
<dbReference type="GO" id="GO:0030123">
    <property type="term" value="C:AP-3 adaptor complex"/>
    <property type="evidence" value="ECO:0000318"/>
    <property type="project" value="GO_Central"/>
</dbReference>
<evidence type="ECO:0000256" key="5">
    <source>
        <dbReference type="ARBA" id="ARBA00022737"/>
    </source>
</evidence>
<evidence type="ECO:0000313" key="10">
    <source>
        <dbReference type="EMBL" id="EAX95812.1"/>
    </source>
</evidence>
<dbReference type="SUPFAM" id="SSF48371">
    <property type="entry name" value="ARM repeat"/>
    <property type="match status" value="1"/>
</dbReference>
<evidence type="ECO:0000256" key="8">
    <source>
        <dbReference type="SAM" id="MobiDB-lite"/>
    </source>
</evidence>
<dbReference type="PANTHER" id="PTHR22781:SF12">
    <property type="entry name" value="AP-3 COMPLEX SUBUNIT DELTA-1"/>
    <property type="match status" value="1"/>
</dbReference>
<proteinExistence type="inferred from homology"/>
<dbReference type="KEGG" id="tva:4753575"/>
<dbReference type="PANTHER" id="PTHR22781">
    <property type="entry name" value="DELTA ADAPTIN-RELATED"/>
    <property type="match status" value="1"/>
</dbReference>
<evidence type="ECO:0000256" key="3">
    <source>
        <dbReference type="ARBA" id="ARBA00015717"/>
    </source>
</evidence>
<dbReference type="InterPro" id="IPR016024">
    <property type="entry name" value="ARM-type_fold"/>
</dbReference>
<gene>
    <name evidence="10" type="ORF">TVAG_375210</name>
</gene>
<sequence length="876" mass="97581">MQKLENLASDLFKPPLYDIAKSYLKAIGDGTQDEKMVEILAKLQDQFKSFRSTPKMDAAQVIIFIGMNGYDTVWSDFNILDVMSIDNYSAKRIAYTAAEFLWTASSEVCLMATNRIARDLTSKDPLVCSCVLSSIPNYLTQPIAMHIANDVVSMMSSSKIYVRQKAITTFYHICCHYPDALKAGFSALKLGLDDVDKGVVYATVTVFHMFCLLFPQQFTQLIPKFFKMLETTNVNWIRLRLIQILTLLNTVEPRTAKKLIPLYSNIMDTVTSPNVIFEVVNSILQMGLADSTLISLATQTIEKYIHSTDENLRFLGLSYFLKLLEIQPKLISQYREVISECLDNDNESMRVKALDLLASLANSKTIDSVVSKIFDNIQLARRTATKNMLIQKLIEICVQNDYALVSDFDWYITVLMDIVSERNISCYKLLGEQFLDLAVRVPTTRTRLAKEMGTILSKISITAADPLLLIASHILGEYSSDPGDFQRVLQPVVSNFGPRVQSSCIQSAFKIYLRCATDESKRKELEQSFALKLPMFEMSFFLDVQDRALCMDSLVKFLASDDGKESLSELSSVLTQPDEDDEEQEKLEIPSDIDLPNPDLDGPEDEESIVKQEETDEKQGKKKKSAGKKGKGKKQAEPTKKGKGKAAKAVKGPEEKSKVQNIGKNGIIKVSATNFTVHDDDNTVIDVELTFENLLDTQIDSVSIEYEDTGFVKGVSLQPTSQIEPNSSIKSTISFHVEKQTAPNVAKVLLIPHCSYSEVLECRIKLFPSLFLSPAPEEKLAAAKENLKKKEVVKLNISAPPREILQATANAIQGNVLPGKDQQSKTVFAEAKNGNVVVALIAIDGEQATLEIESNDGQLVSSLAKEAEMKLKALLK</sequence>
<organism evidence="10 11">
    <name type="scientific">Trichomonas vaginalis (strain ATCC PRA-98 / G3)</name>
    <dbReference type="NCBI Taxonomy" id="412133"/>
    <lineage>
        <taxon>Eukaryota</taxon>
        <taxon>Metamonada</taxon>
        <taxon>Parabasalia</taxon>
        <taxon>Trichomonadida</taxon>
        <taxon>Trichomonadidae</taxon>
        <taxon>Trichomonas</taxon>
    </lineage>
</organism>
<name>A2FGZ9_TRIV3</name>
<dbReference type="OMA" id="IAMHIAN"/>
<evidence type="ECO:0000256" key="2">
    <source>
        <dbReference type="ARBA" id="ARBA00006613"/>
    </source>
</evidence>
<evidence type="ECO:0000259" key="9">
    <source>
        <dbReference type="Pfam" id="PF01602"/>
    </source>
</evidence>
<comment type="subcellular location">
    <subcellularLocation>
        <location evidence="1">Endomembrane system</location>
    </subcellularLocation>
</comment>
<feature type="region of interest" description="Disordered" evidence="8">
    <location>
        <begin position="568"/>
        <end position="658"/>
    </location>
</feature>
<evidence type="ECO:0000256" key="4">
    <source>
        <dbReference type="ARBA" id="ARBA00022448"/>
    </source>
</evidence>
<dbReference type="InParanoid" id="A2FGZ9"/>
<dbReference type="FunCoup" id="A2FGZ9">
    <property type="interactions" value="433"/>
</dbReference>
<dbReference type="Gene3D" id="1.25.10.10">
    <property type="entry name" value="Leucine-rich Repeat Variant"/>
    <property type="match status" value="1"/>
</dbReference>
<keyword evidence="5" id="KW-0677">Repeat</keyword>
<dbReference type="RefSeq" id="XP_001308742.1">
    <property type="nucleotide sequence ID" value="XM_001308741.1"/>
</dbReference>
<keyword evidence="6" id="KW-0653">Protein transport</keyword>
<dbReference type="eggNOG" id="KOG1059">
    <property type="taxonomic scope" value="Eukaryota"/>
</dbReference>
<feature type="domain" description="Clathrin/coatomer adaptor adaptin-like N-terminal" evidence="9">
    <location>
        <begin position="39"/>
        <end position="555"/>
    </location>
</feature>
<keyword evidence="7" id="KW-0472">Membrane</keyword>
<dbReference type="STRING" id="5722.A2FGZ9"/>
<dbReference type="VEuPathDB" id="TrichDB:TVAGG3_0859220"/>
<evidence type="ECO:0000256" key="7">
    <source>
        <dbReference type="ARBA" id="ARBA00023136"/>
    </source>
</evidence>
<evidence type="ECO:0000313" key="11">
    <source>
        <dbReference type="Proteomes" id="UP000001542"/>
    </source>
</evidence>
<dbReference type="EMBL" id="DS113787">
    <property type="protein sequence ID" value="EAX95812.1"/>
    <property type="molecule type" value="Genomic_DNA"/>
</dbReference>
<dbReference type="InterPro" id="IPR002553">
    <property type="entry name" value="Clathrin/coatomer_adapt-like_N"/>
</dbReference>
<feature type="compositionally biased region" description="Basic and acidic residues" evidence="8">
    <location>
        <begin position="608"/>
        <end position="619"/>
    </location>
</feature>
<dbReference type="GO" id="GO:0006623">
    <property type="term" value="P:protein targeting to vacuole"/>
    <property type="evidence" value="ECO:0000318"/>
    <property type="project" value="GO_Central"/>
</dbReference>
<dbReference type="InterPro" id="IPR011989">
    <property type="entry name" value="ARM-like"/>
</dbReference>
<reference evidence="10" key="2">
    <citation type="journal article" date="2007" name="Science">
        <title>Draft genome sequence of the sexually transmitted pathogen Trichomonas vaginalis.</title>
        <authorList>
            <person name="Carlton J.M."/>
            <person name="Hirt R.P."/>
            <person name="Silva J.C."/>
            <person name="Delcher A.L."/>
            <person name="Schatz M."/>
            <person name="Zhao Q."/>
            <person name="Wortman J.R."/>
            <person name="Bidwell S.L."/>
            <person name="Alsmark U.C.M."/>
            <person name="Besteiro S."/>
            <person name="Sicheritz-Ponten T."/>
            <person name="Noel C.J."/>
            <person name="Dacks J.B."/>
            <person name="Foster P.G."/>
            <person name="Simillion C."/>
            <person name="Van de Peer Y."/>
            <person name="Miranda-Saavedra D."/>
            <person name="Barton G.J."/>
            <person name="Westrop G.D."/>
            <person name="Mueller S."/>
            <person name="Dessi D."/>
            <person name="Fiori P.L."/>
            <person name="Ren Q."/>
            <person name="Paulsen I."/>
            <person name="Zhang H."/>
            <person name="Bastida-Corcuera F.D."/>
            <person name="Simoes-Barbosa A."/>
            <person name="Brown M.T."/>
            <person name="Hayes R.D."/>
            <person name="Mukherjee M."/>
            <person name="Okumura C.Y."/>
            <person name="Schneider R."/>
            <person name="Smith A.J."/>
            <person name="Vanacova S."/>
            <person name="Villalvazo M."/>
            <person name="Haas B.J."/>
            <person name="Pertea M."/>
            <person name="Feldblyum T.V."/>
            <person name="Utterback T.R."/>
            <person name="Shu C.L."/>
            <person name="Osoegawa K."/>
            <person name="de Jong P.J."/>
            <person name="Hrdy I."/>
            <person name="Horvathova L."/>
            <person name="Zubacova Z."/>
            <person name="Dolezal P."/>
            <person name="Malik S.B."/>
            <person name="Logsdon J.M. Jr."/>
            <person name="Henze K."/>
            <person name="Gupta A."/>
            <person name="Wang C.C."/>
            <person name="Dunne R.L."/>
            <person name="Upcroft J.A."/>
            <person name="Upcroft P."/>
            <person name="White O."/>
            <person name="Salzberg S.L."/>
            <person name="Tang P."/>
            <person name="Chiu C.-H."/>
            <person name="Lee Y.-S."/>
            <person name="Embley T.M."/>
            <person name="Coombs G.H."/>
            <person name="Mottram J.C."/>
            <person name="Tachezy J."/>
            <person name="Fraser-Liggett C.M."/>
            <person name="Johnson P.J."/>
        </authorList>
    </citation>
    <scope>NUCLEOTIDE SEQUENCE [LARGE SCALE GENOMIC DNA]</scope>
    <source>
        <strain evidence="10">G3</strain>
    </source>
</reference>
<dbReference type="GO" id="GO:0010008">
    <property type="term" value="C:endosome membrane"/>
    <property type="evidence" value="ECO:0000318"/>
    <property type="project" value="GO_Central"/>
</dbReference>
<evidence type="ECO:0000256" key="1">
    <source>
        <dbReference type="ARBA" id="ARBA00004308"/>
    </source>
</evidence>
<accession>A2FGZ9</accession>
<protein>
    <recommendedName>
        <fullName evidence="3">AP-3 complex subunit delta</fullName>
    </recommendedName>
</protein>
<comment type="similarity">
    <text evidence="2">Belongs to the adaptor complexes large subunit family.</text>
</comment>
<feature type="compositionally biased region" description="Basic residues" evidence="8">
    <location>
        <begin position="620"/>
        <end position="633"/>
    </location>
</feature>
<dbReference type="Proteomes" id="UP000001542">
    <property type="component" value="Unassembled WGS sequence"/>
</dbReference>
<reference evidence="10" key="1">
    <citation type="submission" date="2006-10" db="EMBL/GenBank/DDBJ databases">
        <authorList>
            <person name="Amadeo P."/>
            <person name="Zhao Q."/>
            <person name="Wortman J."/>
            <person name="Fraser-Liggett C."/>
            <person name="Carlton J."/>
        </authorList>
    </citation>
    <scope>NUCLEOTIDE SEQUENCE</scope>
    <source>
        <strain evidence="10">G3</strain>
    </source>
</reference>
<keyword evidence="11" id="KW-1185">Reference proteome</keyword>
<dbReference type="OrthoDB" id="10264595at2759"/>
<dbReference type="Pfam" id="PF01602">
    <property type="entry name" value="Adaptin_N"/>
    <property type="match status" value="1"/>
</dbReference>
<dbReference type="GO" id="GO:0006896">
    <property type="term" value="P:Golgi to vacuole transport"/>
    <property type="evidence" value="ECO:0000318"/>
    <property type="project" value="GO_Central"/>
</dbReference>
<dbReference type="AlphaFoldDB" id="A2FGZ9"/>
<evidence type="ECO:0000256" key="6">
    <source>
        <dbReference type="ARBA" id="ARBA00022927"/>
    </source>
</evidence>
<keyword evidence="4" id="KW-0813">Transport</keyword>
<dbReference type="VEuPathDB" id="TrichDB:TVAG_123380"/>